<dbReference type="GeneID" id="33321455"/>
<gene>
    <name evidence="2" type="ORF">CHITON_0539</name>
</gene>
<organism evidence="2 3">
    <name type="scientific">Thermococcus chitonophagus</name>
    <dbReference type="NCBI Taxonomy" id="54262"/>
    <lineage>
        <taxon>Archaea</taxon>
        <taxon>Methanobacteriati</taxon>
        <taxon>Methanobacteriota</taxon>
        <taxon>Thermococci</taxon>
        <taxon>Thermococcales</taxon>
        <taxon>Thermococcaceae</taxon>
        <taxon>Thermococcus</taxon>
    </lineage>
</organism>
<dbReference type="KEGG" id="tch:CHITON_0539"/>
<accession>A0A161K9A1</accession>
<name>A0A161K9A1_9EURY</name>
<feature type="region of interest" description="Disordered" evidence="1">
    <location>
        <begin position="1"/>
        <end position="22"/>
    </location>
</feature>
<dbReference type="STRING" id="54262.CHITON_0539"/>
<sequence length="42" mass="4829">MEILRGDEKFENPEVFMDTPKMTPDEEAGLVIKKARELGYLS</sequence>
<protein>
    <submittedName>
        <fullName evidence="2">Uncharacterized protein</fullName>
    </submittedName>
</protein>
<proteinExistence type="predicted"/>
<dbReference type="EMBL" id="LN999010">
    <property type="protein sequence ID" value="CUX77318.1"/>
    <property type="molecule type" value="Genomic_DNA"/>
</dbReference>
<reference evidence="3" key="1">
    <citation type="submission" date="2016-01" db="EMBL/GenBank/DDBJ databases">
        <authorList>
            <person name="Vorgias C.E."/>
        </authorList>
    </citation>
    <scope>NUCLEOTIDE SEQUENCE [LARGE SCALE GENOMIC DNA]</scope>
</reference>
<dbReference type="Proteomes" id="UP000093069">
    <property type="component" value="Chromosome I"/>
</dbReference>
<dbReference type="RefSeq" id="WP_331711199.1">
    <property type="nucleotide sequence ID" value="NZ_CP015193.1"/>
</dbReference>
<evidence type="ECO:0000313" key="2">
    <source>
        <dbReference type="EMBL" id="CUX77318.1"/>
    </source>
</evidence>
<dbReference type="AlphaFoldDB" id="A0A161K9A1"/>
<feature type="compositionally biased region" description="Basic and acidic residues" evidence="1">
    <location>
        <begin position="1"/>
        <end position="12"/>
    </location>
</feature>
<evidence type="ECO:0000256" key="1">
    <source>
        <dbReference type="SAM" id="MobiDB-lite"/>
    </source>
</evidence>
<evidence type="ECO:0000313" key="3">
    <source>
        <dbReference type="Proteomes" id="UP000093069"/>
    </source>
</evidence>